<name>A0ABU5WD82_AERCA</name>
<dbReference type="RefSeq" id="WP_323581190.1">
    <property type="nucleotide sequence ID" value="NZ_JAYGOJ010000296.1"/>
</dbReference>
<evidence type="ECO:0000313" key="1">
    <source>
        <dbReference type="EMBL" id="MEA9438855.1"/>
    </source>
</evidence>
<proteinExistence type="predicted"/>
<dbReference type="EMBL" id="JAYGOJ010000296">
    <property type="protein sequence ID" value="MEA9438855.1"/>
    <property type="molecule type" value="Genomic_DNA"/>
</dbReference>
<reference evidence="1 2" key="1">
    <citation type="submission" date="2023-12" db="EMBL/GenBank/DDBJ databases">
        <title>Characterization of antibiotic resistance in Aeromonas spp. in hospital effluent.</title>
        <authorList>
            <person name="Negoseki B.R.S."/>
            <person name="Krul D."/>
            <person name="Siqueira A.C."/>
            <person name="Almeida M."/>
            <person name="Mesa D."/>
            <person name="Conte D."/>
            <person name="Dalla-Costa L.M."/>
        </authorList>
    </citation>
    <scope>NUCLEOTIDE SEQUENCE [LARGE SCALE GENOMIC DNA]</scope>
    <source>
        <strain evidence="1 2">36v</strain>
    </source>
</reference>
<comment type="caution">
    <text evidence="1">The sequence shown here is derived from an EMBL/GenBank/DDBJ whole genome shotgun (WGS) entry which is preliminary data.</text>
</comment>
<sequence length="89" mass="10226">HAFPGVGFCLGEGQEIDWIGHTEYSETRIEQLDHIFNLIGISLDNAQNPVNYIDKHCYSASITAFQTAQSLFFTWLSVKYLRLKRYSLP</sequence>
<organism evidence="1 2">
    <name type="scientific">Aeromonas caviae</name>
    <name type="common">Aeromonas punctata</name>
    <dbReference type="NCBI Taxonomy" id="648"/>
    <lineage>
        <taxon>Bacteria</taxon>
        <taxon>Pseudomonadati</taxon>
        <taxon>Pseudomonadota</taxon>
        <taxon>Gammaproteobacteria</taxon>
        <taxon>Aeromonadales</taxon>
        <taxon>Aeromonadaceae</taxon>
        <taxon>Aeromonas</taxon>
    </lineage>
</organism>
<feature type="non-terminal residue" evidence="1">
    <location>
        <position position="1"/>
    </location>
</feature>
<accession>A0ABU5WD82</accession>
<dbReference type="Proteomes" id="UP001304847">
    <property type="component" value="Unassembled WGS sequence"/>
</dbReference>
<keyword evidence="2" id="KW-1185">Reference proteome</keyword>
<gene>
    <name evidence="1" type="ORF">VCX44_24490</name>
</gene>
<protein>
    <submittedName>
        <fullName evidence="1">Uncharacterized protein</fullName>
    </submittedName>
</protein>
<evidence type="ECO:0000313" key="2">
    <source>
        <dbReference type="Proteomes" id="UP001304847"/>
    </source>
</evidence>